<dbReference type="AlphaFoldDB" id="A0A6N9HQV1"/>
<protein>
    <submittedName>
        <fullName evidence="2">Uncharacterized protein</fullName>
    </submittedName>
</protein>
<proteinExistence type="predicted"/>
<accession>A0A6N9HQV1</accession>
<feature type="transmembrane region" description="Helical" evidence="1">
    <location>
        <begin position="26"/>
        <end position="47"/>
    </location>
</feature>
<keyword evidence="3" id="KW-1185">Reference proteome</keyword>
<evidence type="ECO:0000313" key="2">
    <source>
        <dbReference type="EMBL" id="MYN05135.1"/>
    </source>
</evidence>
<dbReference type="RefSeq" id="WP_161028083.1">
    <property type="nucleotide sequence ID" value="NZ_WWCJ01000025.1"/>
</dbReference>
<gene>
    <name evidence="2" type="ORF">GTP41_23850</name>
</gene>
<feature type="transmembrane region" description="Helical" evidence="1">
    <location>
        <begin position="59"/>
        <end position="78"/>
    </location>
</feature>
<keyword evidence="1" id="KW-0472">Membrane</keyword>
<sequence>MEIKVVLPFPYCEICAITANRRRPSVLGVIAVSSLLSLIFGMFWIFFGPQLPEEQIIYMVVPILIALSFSLVLGSYALRKRSKGQTSFYQPVKLKKTGHRWPADVTGLELAFTNPQYAQKFSLANQSVLVAKKLKVSSA</sequence>
<keyword evidence="1" id="KW-0812">Transmembrane</keyword>
<comment type="caution">
    <text evidence="2">The sequence shown here is derived from an EMBL/GenBank/DDBJ whole genome shotgun (WGS) entry which is preliminary data.</text>
</comment>
<reference evidence="2 3" key="1">
    <citation type="submission" date="2019-12" db="EMBL/GenBank/DDBJ databases">
        <title>Novel species isolated from a subtropical stream in China.</title>
        <authorList>
            <person name="Lu H."/>
        </authorList>
    </citation>
    <scope>NUCLEOTIDE SEQUENCE [LARGE SCALE GENOMIC DNA]</scope>
    <source>
        <strain evidence="2 3">DS3</strain>
    </source>
</reference>
<evidence type="ECO:0000313" key="3">
    <source>
        <dbReference type="Proteomes" id="UP000448575"/>
    </source>
</evidence>
<dbReference type="EMBL" id="WWCJ01000025">
    <property type="protein sequence ID" value="MYN05135.1"/>
    <property type="molecule type" value="Genomic_DNA"/>
</dbReference>
<name>A0A6N9HQV1_9BURK</name>
<evidence type="ECO:0000256" key="1">
    <source>
        <dbReference type="SAM" id="Phobius"/>
    </source>
</evidence>
<organism evidence="2 3">
    <name type="scientific">Pseudoduganella guangdongensis</name>
    <dbReference type="NCBI Taxonomy" id="2692179"/>
    <lineage>
        <taxon>Bacteria</taxon>
        <taxon>Pseudomonadati</taxon>
        <taxon>Pseudomonadota</taxon>
        <taxon>Betaproteobacteria</taxon>
        <taxon>Burkholderiales</taxon>
        <taxon>Oxalobacteraceae</taxon>
        <taxon>Telluria group</taxon>
        <taxon>Pseudoduganella</taxon>
    </lineage>
</organism>
<dbReference type="Proteomes" id="UP000448575">
    <property type="component" value="Unassembled WGS sequence"/>
</dbReference>
<keyword evidence="1" id="KW-1133">Transmembrane helix</keyword>